<accession>A0A5D8Z8V0</accession>
<name>A0A5D8Z8V0_9GAMM</name>
<dbReference type="SUPFAM" id="SSF53448">
    <property type="entry name" value="Nucleotide-diphospho-sugar transferases"/>
    <property type="match status" value="1"/>
</dbReference>
<dbReference type="InterPro" id="IPR029044">
    <property type="entry name" value="Nucleotide-diphossugar_trans"/>
</dbReference>
<dbReference type="InterPro" id="IPR001173">
    <property type="entry name" value="Glyco_trans_2-like"/>
</dbReference>
<evidence type="ECO:0000313" key="6">
    <source>
        <dbReference type="Proteomes" id="UP000323164"/>
    </source>
</evidence>
<feature type="domain" description="Glycosyltransferase 2-like" evidence="4">
    <location>
        <begin position="291"/>
        <end position="406"/>
    </location>
</feature>
<proteinExistence type="inferred from homology"/>
<dbReference type="EMBL" id="VTRV01000014">
    <property type="protein sequence ID" value="TZF91221.1"/>
    <property type="molecule type" value="Genomic_DNA"/>
</dbReference>
<keyword evidence="6" id="KW-1185">Reference proteome</keyword>
<dbReference type="Proteomes" id="UP000323164">
    <property type="component" value="Unassembled WGS sequence"/>
</dbReference>
<dbReference type="SUPFAM" id="SSF53756">
    <property type="entry name" value="UDP-Glycosyltransferase/glycogen phosphorylase"/>
    <property type="match status" value="1"/>
</dbReference>
<gene>
    <name evidence="5" type="ORF">FW784_02440</name>
</gene>
<comment type="caution">
    <text evidence="5">The sequence shown here is derived from an EMBL/GenBank/DDBJ whole genome shotgun (WGS) entry which is preliminary data.</text>
</comment>
<evidence type="ECO:0000256" key="1">
    <source>
        <dbReference type="ARBA" id="ARBA00006739"/>
    </source>
</evidence>
<sequence>MASSSLISRLKSRIGAAAARLPLERLPRRVKARIIHGSGLVDAQWYARATGRQVADARAAAEAFAEHANDPGNAINPLFDAAWYAATYGLHGSPADLLVHYVLFGERGGLKPHPWFDPGYFLKYNSHRRRFKPALAAYALHWAEHSRAHPHFDGNWYRWQYPDVRKLPGNPLAHFVTHGMAEGREPNAFFSSRWYLSTFADIRESGQNPVKHFTEFGAAEMRSPGPNFDMRRYADQYPDHADTGLDPLAHYLAIGRAEGRNVGTRYVHLWDLDDSKAPAPAPRPGRGVVDVIVPVYRGLDETRACIEALLASRNRCRVRIRLCNDASPEPEVTAYLRDAAARADVILTENPANLGFVGTVNSGMRAALAMPDCTAVVLLNSDTEVANDWVDRMLEHAAKPATGSVTATSNNATICSYPQIGINRLPEDFSVAELDAIAARVNAGESVEIPTAVGFCMLITRACLHAVGLFDEAAFGRGYGEENDFCMRATAAGFRHRHALDVFVKHVGEVSFAQDSNPGKENAGRIISERYPHYNSLVAKFCATDPARISRLRLTMALWREGRRPVTALITHDLGGGTERQVLAIAQELGADGHVVIIRPSIGHKSLLRIENRDPYDHFDQVVDAIDGAGFARLLARMGVTAVQVHHLYDHGDLIRDGLAISGLPFTFDVHDYFVICPQITLTTVDQEYCGEPGPSGCDACIAQRPNLGAADIRNWREAQEWAVLGASEVRAPSHDTASRIGRYFPVEPVVQYHQEPPAIARPAVRSEPVSAEAPLRVVMLGVLSLTKGRVKVFKTIEASHRMGLPISFHLIGDSQDNSPDVDDGRFTTTGWYVEPDLPRLIEQARPDLFLFASAAPETYSFTLTEAMGTGQPILATNLGAFGERLAGYSPSRLYPHDISGAELAERLWAFAAEVLPQSLPAAGLHT</sequence>
<dbReference type="PANTHER" id="PTHR43179:SF12">
    <property type="entry name" value="GALACTOFURANOSYLTRANSFERASE GLFT2"/>
    <property type="match status" value="1"/>
</dbReference>
<keyword evidence="2" id="KW-0328">Glycosyltransferase</keyword>
<dbReference type="Gene3D" id="3.90.550.10">
    <property type="entry name" value="Spore Coat Polysaccharide Biosynthesis Protein SpsA, Chain A"/>
    <property type="match status" value="1"/>
</dbReference>
<keyword evidence="3 5" id="KW-0808">Transferase</keyword>
<dbReference type="AlphaFoldDB" id="A0A5D8Z8V0"/>
<evidence type="ECO:0000256" key="2">
    <source>
        <dbReference type="ARBA" id="ARBA00022676"/>
    </source>
</evidence>
<evidence type="ECO:0000259" key="4">
    <source>
        <dbReference type="Pfam" id="PF00535"/>
    </source>
</evidence>
<dbReference type="Pfam" id="PF00535">
    <property type="entry name" value="Glycos_transf_2"/>
    <property type="match status" value="1"/>
</dbReference>
<organism evidence="5 6">
    <name type="scientific">Cognatilysobacter lacus</name>
    <dbReference type="NCBI Taxonomy" id="1643323"/>
    <lineage>
        <taxon>Bacteria</taxon>
        <taxon>Pseudomonadati</taxon>
        <taxon>Pseudomonadota</taxon>
        <taxon>Gammaproteobacteria</taxon>
        <taxon>Lysobacterales</taxon>
        <taxon>Lysobacteraceae</taxon>
        <taxon>Cognatilysobacter</taxon>
    </lineage>
</organism>
<protein>
    <submittedName>
        <fullName evidence="5">Glycosyltransferase</fullName>
    </submittedName>
</protein>
<evidence type="ECO:0000313" key="5">
    <source>
        <dbReference type="EMBL" id="TZF91221.1"/>
    </source>
</evidence>
<comment type="similarity">
    <text evidence="1">Belongs to the glycosyltransferase 2 family.</text>
</comment>
<dbReference type="PANTHER" id="PTHR43179">
    <property type="entry name" value="RHAMNOSYLTRANSFERASE WBBL"/>
    <property type="match status" value="1"/>
</dbReference>
<evidence type="ECO:0000256" key="3">
    <source>
        <dbReference type="ARBA" id="ARBA00022679"/>
    </source>
</evidence>
<dbReference type="Gene3D" id="3.40.50.2000">
    <property type="entry name" value="Glycogen Phosphorylase B"/>
    <property type="match status" value="1"/>
</dbReference>
<dbReference type="GO" id="GO:0016757">
    <property type="term" value="F:glycosyltransferase activity"/>
    <property type="evidence" value="ECO:0007669"/>
    <property type="project" value="UniProtKB-KW"/>
</dbReference>
<reference evidence="5 6" key="1">
    <citation type="submission" date="2019-08" db="EMBL/GenBank/DDBJ databases">
        <title>Draft genome sequence of Lysobacter sp. UKS-15.</title>
        <authorList>
            <person name="Im W.-T."/>
        </authorList>
    </citation>
    <scope>NUCLEOTIDE SEQUENCE [LARGE SCALE GENOMIC DNA]</scope>
    <source>
        <strain evidence="5 6">UKS-15</strain>
    </source>
</reference>
<dbReference type="OrthoDB" id="5123492at2"/>